<feature type="domain" description="RING-type" evidence="15">
    <location>
        <begin position="19"/>
        <end position="58"/>
    </location>
</feature>
<feature type="region of interest" description="Disordered" evidence="14">
    <location>
        <begin position="205"/>
        <end position="238"/>
    </location>
</feature>
<dbReference type="EMBL" id="KP771921">
    <property type="protein sequence ID" value="AKG58464.1"/>
    <property type="molecule type" value="Genomic_DNA"/>
</dbReference>
<gene>
    <name evidence="16" type="primary">ORF61</name>
</gene>
<dbReference type="InterPro" id="IPR001841">
    <property type="entry name" value="Znf_RING"/>
</dbReference>
<feature type="compositionally biased region" description="Low complexity" evidence="14">
    <location>
        <begin position="149"/>
        <end position="161"/>
    </location>
</feature>
<keyword evidence="9 13" id="KW-0863">Zinc-finger</keyword>
<keyword evidence="4" id="KW-0945">Host-virus interaction</keyword>
<feature type="region of interest" description="Disordered" evidence="14">
    <location>
        <begin position="344"/>
        <end position="364"/>
    </location>
</feature>
<evidence type="ECO:0000313" key="16">
    <source>
        <dbReference type="EMBL" id="AKG58464.1"/>
    </source>
</evidence>
<dbReference type="Pfam" id="PF00097">
    <property type="entry name" value="zf-C3HC4"/>
    <property type="match status" value="1"/>
</dbReference>
<evidence type="ECO:0000256" key="5">
    <source>
        <dbReference type="ARBA" id="ARBA00022662"/>
    </source>
</evidence>
<dbReference type="Gene3D" id="3.30.40.10">
    <property type="entry name" value="Zinc/RING finger domain, C3HC4 (zinc finger)"/>
    <property type="match status" value="1"/>
</dbReference>
<keyword evidence="7" id="KW-1128">Modulation of host ubiquitin pathway by viral E3 ligase</keyword>
<evidence type="ECO:0000256" key="4">
    <source>
        <dbReference type="ARBA" id="ARBA00022581"/>
    </source>
</evidence>
<evidence type="ECO:0000256" key="8">
    <source>
        <dbReference type="ARBA" id="ARBA00022723"/>
    </source>
</evidence>
<dbReference type="InterPro" id="IPR018957">
    <property type="entry name" value="Znf_C3HC4_RING-type"/>
</dbReference>
<comment type="catalytic activity">
    <reaction evidence="1">
        <text>S-ubiquitinyl-[E2 ubiquitin-conjugating enzyme]-L-cysteine + [acceptor protein]-L-lysine = [E2 ubiquitin-conjugating enzyme]-L-cysteine + N(6)-ubiquitinyl-[acceptor protein]-L-lysine.</text>
        <dbReference type="EC" id="2.3.2.27"/>
    </reaction>
</comment>
<sequence length="467" mass="50915">MDTILAGGSGTSDASDNTCTICMSTVSDLGKTMPCLHDFCFVCIRAWTSTSVQCPLCRCPVQSILHKIVSNTSYKEYEVHPSDDDGFSEPSFEDSIDILPGDVIDLLPPSPGPSRESIQQPTSRSSREPIQSPNPGPLQSSAREPTAESPSDSQQDSIQPPTRDSSPGVTKTCSTASFLRKVFFKDQPAVRSATPVVYGSIESAQQPRTGGQDYRDRPVSVGINQDPRTMDRLPFRATDRGTEGNARFPCYMQPLLGWLDDQLAELYQPEIVEPTKMLILNYIGIYGRDEAGLKTSLRCLLHDSTGPFVTNMLFLLDRCTDPTRLTMQTWTWKDTAIQLITGPIVRPETTSTGETSRGDERDTRLVNTPQKVRLFSVLPGIKPGSARGAKRRLFHTGRDVKRCLTIDLTSESDSACKGSKTRKVASPQGESNTPSTSGSTSGSLKHLTKKSSAGKAGKGIPNKMKKS</sequence>
<keyword evidence="11" id="KW-0805">Transcription regulation</keyword>
<keyword evidence="6" id="KW-0808">Transferase</keyword>
<keyword evidence="3" id="KW-0678">Repressor</keyword>
<dbReference type="GO" id="GO:0008270">
    <property type="term" value="F:zinc ion binding"/>
    <property type="evidence" value="ECO:0007669"/>
    <property type="project" value="UniProtKB-KW"/>
</dbReference>
<feature type="compositionally biased region" description="Polar residues" evidence="14">
    <location>
        <begin position="116"/>
        <end position="143"/>
    </location>
</feature>
<feature type="compositionally biased region" description="Polar residues" evidence="14">
    <location>
        <begin position="162"/>
        <end position="171"/>
    </location>
</feature>
<evidence type="ECO:0000256" key="2">
    <source>
        <dbReference type="ARBA" id="ARBA00012483"/>
    </source>
</evidence>
<dbReference type="GO" id="GO:0000209">
    <property type="term" value="P:protein polyubiquitination"/>
    <property type="evidence" value="ECO:0007669"/>
    <property type="project" value="TreeGrafter"/>
</dbReference>
<keyword evidence="8" id="KW-0479">Metal-binding</keyword>
<feature type="region of interest" description="Disordered" evidence="14">
    <location>
        <begin position="413"/>
        <end position="467"/>
    </location>
</feature>
<dbReference type="EC" id="2.3.2.27" evidence="2"/>
<evidence type="ECO:0000256" key="10">
    <source>
        <dbReference type="ARBA" id="ARBA00022833"/>
    </source>
</evidence>
<evidence type="ECO:0000256" key="1">
    <source>
        <dbReference type="ARBA" id="ARBA00000900"/>
    </source>
</evidence>
<dbReference type="GO" id="GO:0039648">
    <property type="term" value="P:symbiont-mediated perturbation of host ubiquitin-like protein modification"/>
    <property type="evidence" value="ECO:0007669"/>
    <property type="project" value="UniProtKB-KW"/>
</dbReference>
<dbReference type="PANTHER" id="PTHR46077:SF1">
    <property type="entry name" value="TOP1 BINDING ARGININE_SERINE RICH PROTEIN, E3 UBIQUITIN LIGASE"/>
    <property type="match status" value="1"/>
</dbReference>
<feature type="region of interest" description="Disordered" evidence="14">
    <location>
        <begin position="101"/>
        <end position="171"/>
    </location>
</feature>
<evidence type="ECO:0000259" key="15">
    <source>
        <dbReference type="PROSITE" id="PS50089"/>
    </source>
</evidence>
<keyword evidence="12" id="KW-0804">Transcription</keyword>
<dbReference type="PANTHER" id="PTHR46077">
    <property type="entry name" value="E3 UBIQUITIN-PROTEIN LIGASE TOPORS"/>
    <property type="match status" value="1"/>
</dbReference>
<feature type="compositionally biased region" description="Low complexity" evidence="14">
    <location>
        <begin position="429"/>
        <end position="443"/>
    </location>
</feature>
<evidence type="ECO:0000256" key="12">
    <source>
        <dbReference type="ARBA" id="ARBA00023163"/>
    </source>
</evidence>
<keyword evidence="10" id="KW-0862">Zinc</keyword>
<accession>A0A0F7CWE3</accession>
<dbReference type="PROSITE" id="PS00518">
    <property type="entry name" value="ZF_RING_1"/>
    <property type="match status" value="1"/>
</dbReference>
<keyword evidence="5" id="KW-1130">Modulation of host ubiquitin pathway by virus</keyword>
<dbReference type="InterPro" id="IPR013083">
    <property type="entry name" value="Znf_RING/FYVE/PHD"/>
</dbReference>
<organism evidence="16">
    <name type="scientific">Human herpesvirus 3</name>
    <name type="common">HHV-3</name>
    <name type="synonym">Varicella-zoster virus</name>
    <dbReference type="NCBI Taxonomy" id="10335"/>
    <lineage>
        <taxon>Viruses</taxon>
        <taxon>Duplodnaviria</taxon>
        <taxon>Heunggongvirae</taxon>
        <taxon>Peploviricota</taxon>
        <taxon>Herviviricetes</taxon>
        <taxon>Herpesvirales</taxon>
        <taxon>Orthoherpesviridae</taxon>
        <taxon>Alphaherpesvirinae</taxon>
        <taxon>Varicellovirus</taxon>
        <taxon>Varicellovirus humanalpha3</taxon>
    </lineage>
</organism>
<evidence type="ECO:0000256" key="13">
    <source>
        <dbReference type="PROSITE-ProRule" id="PRU00175"/>
    </source>
</evidence>
<evidence type="ECO:0000256" key="11">
    <source>
        <dbReference type="ARBA" id="ARBA00023015"/>
    </source>
</evidence>
<feature type="compositionally biased region" description="Low complexity" evidence="14">
    <location>
        <begin position="450"/>
        <end position="459"/>
    </location>
</feature>
<dbReference type="GO" id="GO:0006513">
    <property type="term" value="P:protein monoubiquitination"/>
    <property type="evidence" value="ECO:0007669"/>
    <property type="project" value="TreeGrafter"/>
</dbReference>
<evidence type="ECO:0000256" key="7">
    <source>
        <dbReference type="ARBA" id="ARBA00022711"/>
    </source>
</evidence>
<dbReference type="InterPro" id="IPR017907">
    <property type="entry name" value="Znf_RING_CS"/>
</dbReference>
<evidence type="ECO:0000256" key="14">
    <source>
        <dbReference type="SAM" id="MobiDB-lite"/>
    </source>
</evidence>
<proteinExistence type="predicted"/>
<dbReference type="SUPFAM" id="SSF57850">
    <property type="entry name" value="RING/U-box"/>
    <property type="match status" value="1"/>
</dbReference>
<dbReference type="SMART" id="SM00184">
    <property type="entry name" value="RING"/>
    <property type="match status" value="1"/>
</dbReference>
<dbReference type="PROSITE" id="PS50089">
    <property type="entry name" value="ZF_RING_2"/>
    <property type="match status" value="1"/>
</dbReference>
<evidence type="ECO:0000256" key="9">
    <source>
        <dbReference type="ARBA" id="ARBA00022771"/>
    </source>
</evidence>
<evidence type="ECO:0000256" key="6">
    <source>
        <dbReference type="ARBA" id="ARBA00022679"/>
    </source>
</evidence>
<evidence type="ECO:0000256" key="3">
    <source>
        <dbReference type="ARBA" id="ARBA00022491"/>
    </source>
</evidence>
<organismHost>
    <name type="scientific">Homo sapiens</name>
    <name type="common">Human</name>
    <dbReference type="NCBI Taxonomy" id="9606"/>
</organismHost>
<protein>
    <recommendedName>
        <fullName evidence="2">RING-type E3 ubiquitin transferase</fullName>
        <ecNumber evidence="2">2.3.2.27</ecNumber>
    </recommendedName>
</protein>
<feature type="compositionally biased region" description="Basic and acidic residues" evidence="14">
    <location>
        <begin position="228"/>
        <end position="238"/>
    </location>
</feature>
<dbReference type="GO" id="GO:0061630">
    <property type="term" value="F:ubiquitin protein ligase activity"/>
    <property type="evidence" value="ECO:0007669"/>
    <property type="project" value="UniProtKB-EC"/>
</dbReference>
<reference evidence="16" key="1">
    <citation type="journal article" date="2015" name="J. Virol.">
        <title>Recombination of Globally Circulating Varicella-Zoster Virus.</title>
        <authorList>
            <person name="Norberg P."/>
            <person name="Depledge D.P."/>
            <person name="Kundu S."/>
            <person name="Atkinson C."/>
            <person name="Brown J."/>
            <person name="Haque T."/>
            <person name="Hussaini Y."/>
            <person name="MacMahon E."/>
            <person name="Molyneaux P."/>
            <person name="Papaevangelou V."/>
            <person name="Sengupta N."/>
            <person name="Koay E.S."/>
            <person name="Tang J.W."/>
            <person name="Underhill G.S."/>
            <person name="Grahn A."/>
            <person name="Studahl M."/>
            <person name="Breuer J."/>
            <person name="Bergstrom T."/>
        </authorList>
    </citation>
    <scope>NUCLEOTIDE SEQUENCE</scope>
    <source>
        <strain evidence="16">Ves/Cli/POR/Ves/5001</strain>
    </source>
</reference>
<name>A0A0F7CWE3_HHV3</name>
<dbReference type="CDD" id="cd23130">
    <property type="entry name" value="RING-HC_EHV1-like"/>
    <property type="match status" value="1"/>
</dbReference>